<reference evidence="2" key="1">
    <citation type="submission" date="2025-08" db="UniProtKB">
        <authorList>
            <consortium name="RefSeq"/>
        </authorList>
    </citation>
    <scope>IDENTIFICATION</scope>
</reference>
<dbReference type="RefSeq" id="XP_008486309.1">
    <property type="nucleotide sequence ID" value="XM_008488087.2"/>
</dbReference>
<accession>A0A1S3DQP6</accession>
<dbReference type="KEGG" id="dci:103523009"/>
<dbReference type="AlphaFoldDB" id="A0A1S3DQP6"/>
<evidence type="ECO:0000313" key="2">
    <source>
        <dbReference type="RefSeq" id="XP_008486309.1"/>
    </source>
</evidence>
<feature type="non-terminal residue" evidence="2">
    <location>
        <position position="127"/>
    </location>
</feature>
<dbReference type="GeneID" id="103523009"/>
<proteinExistence type="predicted"/>
<gene>
    <name evidence="2" type="primary">LOC103523009</name>
</gene>
<evidence type="ECO:0000313" key="1">
    <source>
        <dbReference type="Proteomes" id="UP000079169"/>
    </source>
</evidence>
<name>A0A1S3DQP6_DIACI</name>
<organism evidence="1 2">
    <name type="scientific">Diaphorina citri</name>
    <name type="common">Asian citrus psyllid</name>
    <dbReference type="NCBI Taxonomy" id="121845"/>
    <lineage>
        <taxon>Eukaryota</taxon>
        <taxon>Metazoa</taxon>
        <taxon>Ecdysozoa</taxon>
        <taxon>Arthropoda</taxon>
        <taxon>Hexapoda</taxon>
        <taxon>Insecta</taxon>
        <taxon>Pterygota</taxon>
        <taxon>Neoptera</taxon>
        <taxon>Paraneoptera</taxon>
        <taxon>Hemiptera</taxon>
        <taxon>Sternorrhyncha</taxon>
        <taxon>Psylloidea</taxon>
        <taxon>Psyllidae</taxon>
        <taxon>Diaphorininae</taxon>
        <taxon>Diaphorina</taxon>
    </lineage>
</organism>
<dbReference type="Proteomes" id="UP000079169">
    <property type="component" value="Unplaced"/>
</dbReference>
<protein>
    <submittedName>
        <fullName evidence="2">Uncharacterized protein LOC103523009</fullName>
    </submittedName>
</protein>
<sequence>MLELIKDDQKEPLVSNLVTHIITSITRKVPDVILSESGNQVLRDTLRVLACEELYTLSSKATSRDDEDETEEIRKLIENANINKSSKTKEQDDICAPLVMETLGCCIKNIENKSKVFSIVEQIKEDI</sequence>
<dbReference type="PaxDb" id="121845-A0A1S3DQP6"/>
<keyword evidence="1" id="KW-1185">Reference proteome</keyword>